<gene>
    <name evidence="4" type="ORF">Enr13x_69610</name>
</gene>
<dbReference type="InterPro" id="IPR022655">
    <property type="entry name" value="DUF1553"/>
</dbReference>
<dbReference type="AlphaFoldDB" id="A0A518I1Q7"/>
<evidence type="ECO:0000259" key="1">
    <source>
        <dbReference type="Pfam" id="PF02368"/>
    </source>
</evidence>
<evidence type="ECO:0000313" key="4">
    <source>
        <dbReference type="EMBL" id="QDV47052.1"/>
    </source>
</evidence>
<sequence>MTNVSTHERIHRWLLPFCFLLGWCVLPPATPCDADTPREGISFVNDVVPVLTKAGCNAGVCHAKAGGGQNGFQLSLLGFEPLEDYQHLVHEGRGRRLFPLDPARSLLLAKAAGEVPHGGGVRIEKGSPNYNTLLRWIQAGSPYRSDDDPELVSIRVEPPAGTLQPGESLTLRSIATFSDGSTRDVTATSLFESNDSAMATVSESGHVTAMDLPGKVSVMVRHQDRVAVYNASIPLGQPVDALPTPNNFIDELVFANLEQLGIPPSDLCDDATFLRRVSLDIGGRVPTERESQAFAADDSPDKRAKAVDRLLRSPDYADYFANKWTALLKNRRDDASDITSNFAFHAWVRDNLLAGTPYDQLVRELLAATGTVIANPPVAWYKRVKEPKQQIEDVAQLFLGVRLQCAQCHHHPFERWSQTDYYSLAAFFSRIGRKPTDTAGEDLIFHRRGAAQAVNMKTGENVPPAALGDSVGEIPADEDPRLRLADWMASPGNPFFAKSLVNRYWKHFFRRGLIEPEDDIRDTNPPTNPELLAALEQHFVESGFDLRALIRVITTSKAYQLSAIPNDHNLVDSQNYSRFYPKRLQAEVMLDAIDQVAGTQTSFANLPIGTRAVALPDNSYNKASPFLRVFGRPEATSVCECERVQSGSLAQSLHLMNAGDIKSKLAAGGGRINRLVGEKTPADEKVTELYFAAFSRSPSDAELATALQYINEPRTDGNGKPIDATKTLRENLQDLTWALLNTKEFLFNH</sequence>
<dbReference type="InterPro" id="IPR003343">
    <property type="entry name" value="Big_2"/>
</dbReference>
<dbReference type="Pfam" id="PF07583">
    <property type="entry name" value="PSCyt2"/>
    <property type="match status" value="1"/>
</dbReference>
<dbReference type="Proteomes" id="UP000319004">
    <property type="component" value="Chromosome"/>
</dbReference>
<dbReference type="InterPro" id="IPR011444">
    <property type="entry name" value="DUF1549"/>
</dbReference>
<dbReference type="RefSeq" id="WP_145391149.1">
    <property type="nucleotide sequence ID" value="NZ_CP037423.1"/>
</dbReference>
<dbReference type="PANTHER" id="PTHR35889:SF3">
    <property type="entry name" value="F-BOX DOMAIN-CONTAINING PROTEIN"/>
    <property type="match status" value="1"/>
</dbReference>
<proteinExistence type="predicted"/>
<organism evidence="4 5">
    <name type="scientific">Stieleria neptunia</name>
    <dbReference type="NCBI Taxonomy" id="2527979"/>
    <lineage>
        <taxon>Bacteria</taxon>
        <taxon>Pseudomonadati</taxon>
        <taxon>Planctomycetota</taxon>
        <taxon>Planctomycetia</taxon>
        <taxon>Pirellulales</taxon>
        <taxon>Pirellulaceae</taxon>
        <taxon>Stieleria</taxon>
    </lineage>
</organism>
<dbReference type="Gene3D" id="2.60.40.1080">
    <property type="match status" value="1"/>
</dbReference>
<evidence type="ECO:0000259" key="2">
    <source>
        <dbReference type="Pfam" id="PF07583"/>
    </source>
</evidence>
<dbReference type="EMBL" id="CP037423">
    <property type="protein sequence ID" value="QDV47052.1"/>
    <property type="molecule type" value="Genomic_DNA"/>
</dbReference>
<dbReference type="Pfam" id="PF02368">
    <property type="entry name" value="Big_2"/>
    <property type="match status" value="1"/>
</dbReference>
<name>A0A518I1Q7_9BACT</name>
<feature type="domain" description="DUF1549" evidence="2">
    <location>
        <begin position="249"/>
        <end position="431"/>
    </location>
</feature>
<keyword evidence="5" id="KW-1185">Reference proteome</keyword>
<protein>
    <submittedName>
        <fullName evidence="4">Bacterial Ig-like domain (Group 2)</fullName>
    </submittedName>
</protein>
<dbReference type="PANTHER" id="PTHR35889">
    <property type="entry name" value="CYCLOINULO-OLIGOSACCHARIDE FRUCTANOTRANSFERASE-RELATED"/>
    <property type="match status" value="1"/>
</dbReference>
<dbReference type="Pfam" id="PF07587">
    <property type="entry name" value="PSD1"/>
    <property type="match status" value="1"/>
</dbReference>
<reference evidence="4 5" key="1">
    <citation type="submission" date="2019-03" db="EMBL/GenBank/DDBJ databases">
        <title>Deep-cultivation of Planctomycetes and their phenomic and genomic characterization uncovers novel biology.</title>
        <authorList>
            <person name="Wiegand S."/>
            <person name="Jogler M."/>
            <person name="Boedeker C."/>
            <person name="Pinto D."/>
            <person name="Vollmers J."/>
            <person name="Rivas-Marin E."/>
            <person name="Kohn T."/>
            <person name="Peeters S.H."/>
            <person name="Heuer A."/>
            <person name="Rast P."/>
            <person name="Oberbeckmann S."/>
            <person name="Bunk B."/>
            <person name="Jeske O."/>
            <person name="Meyerdierks A."/>
            <person name="Storesund J.E."/>
            <person name="Kallscheuer N."/>
            <person name="Luecker S."/>
            <person name="Lage O.M."/>
            <person name="Pohl T."/>
            <person name="Merkel B.J."/>
            <person name="Hornburger P."/>
            <person name="Mueller R.-W."/>
            <person name="Bruemmer F."/>
            <person name="Labrenz M."/>
            <person name="Spormann A.M."/>
            <person name="Op den Camp H."/>
            <person name="Overmann J."/>
            <person name="Amann R."/>
            <person name="Jetten M.S.M."/>
            <person name="Mascher T."/>
            <person name="Medema M.H."/>
            <person name="Devos D.P."/>
            <person name="Kaster A.-K."/>
            <person name="Ovreas L."/>
            <person name="Rohde M."/>
            <person name="Galperin M.Y."/>
            <person name="Jogler C."/>
        </authorList>
    </citation>
    <scope>NUCLEOTIDE SEQUENCE [LARGE SCALE GENOMIC DNA]</scope>
    <source>
        <strain evidence="4 5">Enr13</strain>
    </source>
</reference>
<feature type="domain" description="BIG2" evidence="1">
    <location>
        <begin position="153"/>
        <end position="220"/>
    </location>
</feature>
<evidence type="ECO:0000313" key="5">
    <source>
        <dbReference type="Proteomes" id="UP000319004"/>
    </source>
</evidence>
<dbReference type="OrthoDB" id="289126at2"/>
<accession>A0A518I1Q7</accession>
<evidence type="ECO:0000259" key="3">
    <source>
        <dbReference type="Pfam" id="PF07587"/>
    </source>
</evidence>
<dbReference type="KEGG" id="snep:Enr13x_69610"/>
<feature type="domain" description="DUF1553" evidence="3">
    <location>
        <begin position="481"/>
        <end position="709"/>
    </location>
</feature>